<accession>A0ABU5YYH3</accession>
<dbReference type="EMBL" id="JAYJJQ010000011">
    <property type="protein sequence ID" value="MEB3070158.1"/>
    <property type="molecule type" value="Genomic_DNA"/>
</dbReference>
<comment type="caution">
    <text evidence="1">The sequence shown here is derived from an EMBL/GenBank/DDBJ whole genome shotgun (WGS) entry which is preliminary data.</text>
</comment>
<sequence length="108" mass="12187">MIDSLPFVEPPDRERLARRADDLRQRATLVRRYGWDQYRHRWSSGEVLGAALVMDDQAELQRCGETTDSALSTWAFTLWGITGGQSDTAAGLPSTRAWFAAIRCQATR</sequence>
<reference evidence="1 2" key="1">
    <citation type="submission" date="2023-12" db="EMBL/GenBank/DDBJ databases">
        <title>Description of new species of Mycobacterium terrae complex isolated from sewage at the Sao Paulo Zoological Park Foundation in Brazil.</title>
        <authorList>
            <person name="Romagnoli C.L."/>
            <person name="Conceicao E.C."/>
            <person name="Machado E."/>
            <person name="Barreto L.B.P.F."/>
            <person name="Sharma A."/>
            <person name="Silva N.M."/>
            <person name="Marques L.E."/>
            <person name="Juliana M.A."/>
            <person name="Lourenco M.C.S."/>
            <person name="Digiampietri L.A."/>
            <person name="Suffys P.N."/>
            <person name="Viana-Niero C."/>
        </authorList>
    </citation>
    <scope>NUCLEOTIDE SEQUENCE [LARGE SCALE GENOMIC DNA]</scope>
    <source>
        <strain evidence="1 2">MYC017</strain>
    </source>
</reference>
<protein>
    <submittedName>
        <fullName evidence="1">Uncharacterized protein</fullName>
    </submittedName>
</protein>
<name>A0ABU5YYH3_9MYCO</name>
<gene>
    <name evidence="1" type="ORF">K5L39_13285</name>
</gene>
<proteinExistence type="predicted"/>
<organism evidence="1 2">
    <name type="scientific">[Mycobacterium] vasticus</name>
    <dbReference type="NCBI Taxonomy" id="2875777"/>
    <lineage>
        <taxon>Bacteria</taxon>
        <taxon>Bacillati</taxon>
        <taxon>Actinomycetota</taxon>
        <taxon>Actinomycetes</taxon>
        <taxon>Mycobacteriales</taxon>
        <taxon>Mycobacteriaceae</taxon>
        <taxon>Mycolicibacter</taxon>
    </lineage>
</organism>
<keyword evidence="2" id="KW-1185">Reference proteome</keyword>
<evidence type="ECO:0000313" key="2">
    <source>
        <dbReference type="Proteomes" id="UP001299283"/>
    </source>
</evidence>
<evidence type="ECO:0000313" key="1">
    <source>
        <dbReference type="EMBL" id="MEB3070158.1"/>
    </source>
</evidence>
<dbReference type="Proteomes" id="UP001299283">
    <property type="component" value="Unassembled WGS sequence"/>
</dbReference>
<dbReference type="RefSeq" id="WP_225398558.1">
    <property type="nucleotide sequence ID" value="NZ_JAYJJQ010000011.1"/>
</dbReference>